<evidence type="ECO:0000256" key="2">
    <source>
        <dbReference type="ARBA" id="ARBA00022705"/>
    </source>
</evidence>
<feature type="transmembrane region" description="Helical" evidence="3">
    <location>
        <begin position="100"/>
        <end position="118"/>
    </location>
</feature>
<sequence length="389" mass="44202">MELLIHNNKYQISISSPQNQFYSIYISRYDLLSQYILSRLKEPIFHSISEIPQSTQCSFMAIIDKHSKNRIYSCEDNTVSKNDKIFLEDKTGKIRVSSGLSPLLFITGVVIGVNGIFYNNTFQVTKIYEPLIEEIPSLLLNFDLKIAIVSELHINSHQFDFPTAHKFVKSLDDDNISLLVIIGSTFCSIDSYSDLYDDWNIKKDIIDITPIQMLEYLFEKVNCRKIIIPGSSDPTNSSWPQSPINSHFLKGVNSIDSCTNPAAFEINGIKFLVCSGDAIRDVINETAYTFHESQIMLLRWRLLAPSMPSLIQPHPSMMSDYLVIDEVPHYFVCGDADSFRWSEISGVNVVSIPPFWSTSSAIYIDLHSGEVTSKKFIRDGECTDDENIE</sequence>
<dbReference type="InterPro" id="IPR040663">
    <property type="entry name" value="DNA_pol_D_N"/>
</dbReference>
<evidence type="ECO:0000259" key="4">
    <source>
        <dbReference type="Pfam" id="PF04042"/>
    </source>
</evidence>
<gene>
    <name evidence="6" type="ORF">M9Y10_043464</name>
</gene>
<comment type="similarity">
    <text evidence="1">Belongs to the DNA polymerase delta/II small subunit family.</text>
</comment>
<dbReference type="Pfam" id="PF18018">
    <property type="entry name" value="DNA_pol_D_N"/>
    <property type="match status" value="1"/>
</dbReference>
<protein>
    <submittedName>
        <fullName evidence="6">DNA polymerase delta subunit 2</fullName>
    </submittedName>
</protein>
<name>A0ABR2JZR0_9EUKA</name>
<evidence type="ECO:0000256" key="3">
    <source>
        <dbReference type="SAM" id="Phobius"/>
    </source>
</evidence>
<keyword evidence="7" id="KW-1185">Reference proteome</keyword>
<evidence type="ECO:0000313" key="7">
    <source>
        <dbReference type="Proteomes" id="UP001470230"/>
    </source>
</evidence>
<keyword evidence="3" id="KW-1133">Transmembrane helix</keyword>
<dbReference type="Proteomes" id="UP001470230">
    <property type="component" value="Unassembled WGS sequence"/>
</dbReference>
<dbReference type="Pfam" id="PF04042">
    <property type="entry name" value="DNA_pol_E_B"/>
    <property type="match status" value="1"/>
</dbReference>
<feature type="domain" description="DNA polymerase delta subunit OB-fold" evidence="5">
    <location>
        <begin position="20"/>
        <end position="127"/>
    </location>
</feature>
<keyword evidence="3" id="KW-0812">Transmembrane</keyword>
<dbReference type="Gene3D" id="2.40.50.430">
    <property type="match status" value="1"/>
</dbReference>
<dbReference type="InterPro" id="IPR007185">
    <property type="entry name" value="DNA_pol_a/d/e_bsu"/>
</dbReference>
<dbReference type="EMBL" id="JAPFFF010000008">
    <property type="protein sequence ID" value="KAK8884354.1"/>
    <property type="molecule type" value="Genomic_DNA"/>
</dbReference>
<comment type="caution">
    <text evidence="6">The sequence shown here is derived from an EMBL/GenBank/DDBJ whole genome shotgun (WGS) entry which is preliminary data.</text>
</comment>
<evidence type="ECO:0000256" key="1">
    <source>
        <dbReference type="ARBA" id="ARBA00006035"/>
    </source>
</evidence>
<dbReference type="PANTHER" id="PTHR10416:SF0">
    <property type="entry name" value="DNA POLYMERASE DELTA SUBUNIT 2"/>
    <property type="match status" value="1"/>
</dbReference>
<evidence type="ECO:0000313" key="6">
    <source>
        <dbReference type="EMBL" id="KAK8884354.1"/>
    </source>
</evidence>
<reference evidence="6 7" key="1">
    <citation type="submission" date="2024-04" db="EMBL/GenBank/DDBJ databases">
        <title>Tritrichomonas musculus Genome.</title>
        <authorList>
            <person name="Alves-Ferreira E."/>
            <person name="Grigg M."/>
            <person name="Lorenzi H."/>
            <person name="Galac M."/>
        </authorList>
    </citation>
    <scope>NUCLEOTIDE SEQUENCE [LARGE SCALE GENOMIC DNA]</scope>
    <source>
        <strain evidence="6 7">EAF2021</strain>
    </source>
</reference>
<feature type="domain" description="DNA polymerase alpha/delta/epsilon subunit B" evidence="4">
    <location>
        <begin position="146"/>
        <end position="339"/>
    </location>
</feature>
<organism evidence="6 7">
    <name type="scientific">Tritrichomonas musculus</name>
    <dbReference type="NCBI Taxonomy" id="1915356"/>
    <lineage>
        <taxon>Eukaryota</taxon>
        <taxon>Metamonada</taxon>
        <taxon>Parabasalia</taxon>
        <taxon>Tritrichomonadida</taxon>
        <taxon>Tritrichomonadidae</taxon>
        <taxon>Tritrichomonas</taxon>
    </lineage>
</organism>
<accession>A0ABR2JZR0</accession>
<keyword evidence="3" id="KW-0472">Membrane</keyword>
<evidence type="ECO:0000259" key="5">
    <source>
        <dbReference type="Pfam" id="PF18018"/>
    </source>
</evidence>
<dbReference type="Gene3D" id="3.60.21.50">
    <property type="match status" value="1"/>
</dbReference>
<keyword evidence="2" id="KW-0235">DNA replication</keyword>
<dbReference type="PANTHER" id="PTHR10416">
    <property type="entry name" value="DNA POLYMERASE DELTA SUBUNIT 2"/>
    <property type="match status" value="1"/>
</dbReference>
<dbReference type="InterPro" id="IPR024826">
    <property type="entry name" value="DNA_pol_delta/II_ssu"/>
</dbReference>
<proteinExistence type="inferred from homology"/>